<dbReference type="EMBL" id="VTPC01069555">
    <property type="protein sequence ID" value="KAF2889209.1"/>
    <property type="molecule type" value="Genomic_DNA"/>
</dbReference>
<gene>
    <name evidence="2" type="ORF">ILUMI_16964</name>
</gene>
<feature type="compositionally biased region" description="Basic and acidic residues" evidence="1">
    <location>
        <begin position="122"/>
        <end position="131"/>
    </location>
</feature>
<reference evidence="2" key="1">
    <citation type="submission" date="2019-08" db="EMBL/GenBank/DDBJ databases">
        <title>The genome of the North American firefly Photinus pyralis.</title>
        <authorList>
            <consortium name="Photinus pyralis genome working group"/>
            <person name="Fallon T.R."/>
            <person name="Sander Lower S.E."/>
            <person name="Weng J.-K."/>
        </authorList>
    </citation>
    <scope>NUCLEOTIDE SEQUENCE</scope>
    <source>
        <strain evidence="2">TRF0915ILg1</strain>
        <tissue evidence="2">Whole body</tissue>
    </source>
</reference>
<evidence type="ECO:0000313" key="2">
    <source>
        <dbReference type="EMBL" id="KAF2889209.1"/>
    </source>
</evidence>
<keyword evidence="3" id="KW-1185">Reference proteome</keyword>
<feature type="region of interest" description="Disordered" evidence="1">
    <location>
        <begin position="109"/>
        <end position="131"/>
    </location>
</feature>
<proteinExistence type="predicted"/>
<protein>
    <submittedName>
        <fullName evidence="2">Uncharacterized protein</fullName>
    </submittedName>
</protein>
<evidence type="ECO:0000256" key="1">
    <source>
        <dbReference type="SAM" id="MobiDB-lite"/>
    </source>
</evidence>
<dbReference type="AlphaFoldDB" id="A0A8K0CKR0"/>
<name>A0A8K0CKR0_IGNLU</name>
<organism evidence="2 3">
    <name type="scientific">Ignelater luminosus</name>
    <name type="common">Cucubano</name>
    <name type="synonym">Pyrophorus luminosus</name>
    <dbReference type="NCBI Taxonomy" id="2038154"/>
    <lineage>
        <taxon>Eukaryota</taxon>
        <taxon>Metazoa</taxon>
        <taxon>Ecdysozoa</taxon>
        <taxon>Arthropoda</taxon>
        <taxon>Hexapoda</taxon>
        <taxon>Insecta</taxon>
        <taxon>Pterygota</taxon>
        <taxon>Neoptera</taxon>
        <taxon>Endopterygota</taxon>
        <taxon>Coleoptera</taxon>
        <taxon>Polyphaga</taxon>
        <taxon>Elateriformia</taxon>
        <taxon>Elateroidea</taxon>
        <taxon>Elateridae</taxon>
        <taxon>Agrypninae</taxon>
        <taxon>Pyrophorini</taxon>
        <taxon>Ignelater</taxon>
    </lineage>
</organism>
<dbReference type="Proteomes" id="UP000801492">
    <property type="component" value="Unassembled WGS sequence"/>
</dbReference>
<accession>A0A8K0CKR0</accession>
<evidence type="ECO:0000313" key="3">
    <source>
        <dbReference type="Proteomes" id="UP000801492"/>
    </source>
</evidence>
<sequence>MEHLKENERRNVDAEFYKTHIHLKKVFTVNHFIQMGIPRSTIYAFCTRIYKNNSVQRKPGSGRPARKLPERKGQPLVCAAHGKPDVSLRTLCWKFKIDKKYVSNILKQNNVKRSTRKSAPKYSEKQKLEQR</sequence>
<comment type="caution">
    <text evidence="2">The sequence shown here is derived from an EMBL/GenBank/DDBJ whole genome shotgun (WGS) entry which is preliminary data.</text>
</comment>